<name>A0ABX0KKQ1_9NEIS</name>
<dbReference type="PANTHER" id="PTHR30204">
    <property type="entry name" value="REDOX-CYCLING DRUG-SENSING TRANSCRIPTIONAL ACTIVATOR SOXR"/>
    <property type="match status" value="1"/>
</dbReference>
<dbReference type="SUPFAM" id="SSF46955">
    <property type="entry name" value="Putative DNA-binding domain"/>
    <property type="match status" value="1"/>
</dbReference>
<keyword evidence="7" id="KW-1185">Reference proteome</keyword>
<evidence type="ECO:0000256" key="4">
    <source>
        <dbReference type="ARBA" id="ARBA00023125"/>
    </source>
</evidence>
<proteinExistence type="predicted"/>
<reference evidence="6 7" key="1">
    <citation type="submission" date="2020-03" db="EMBL/GenBank/DDBJ databases">
        <title>Draft genome sequence of environmentally isolated violet-colored cultures.</title>
        <authorList>
            <person name="Wilson H.S."/>
        </authorList>
    </citation>
    <scope>NUCLEOTIDE SEQUENCE [LARGE SCALE GENOMIC DNA]</scope>
    <source>
        <strain evidence="6 7">HSC-16F04</strain>
    </source>
</reference>
<dbReference type="SMART" id="SM00422">
    <property type="entry name" value="HTH_MERR"/>
    <property type="match status" value="1"/>
</dbReference>
<dbReference type="InterPro" id="IPR047057">
    <property type="entry name" value="MerR_fam"/>
</dbReference>
<dbReference type="EMBL" id="JAAOLX010000001">
    <property type="protein sequence ID" value="NHQ84653.1"/>
    <property type="molecule type" value="Genomic_DNA"/>
</dbReference>
<dbReference type="PROSITE" id="PS50937">
    <property type="entry name" value="HTH_MERR_2"/>
    <property type="match status" value="1"/>
</dbReference>
<evidence type="ECO:0000256" key="3">
    <source>
        <dbReference type="ARBA" id="ARBA00023014"/>
    </source>
</evidence>
<keyword evidence="3" id="KW-0411">Iron-sulfur</keyword>
<gene>
    <name evidence="6" type="primary">soxR</name>
    <name evidence="6" type="ORF">HA050_00795</name>
</gene>
<dbReference type="InterPro" id="IPR000551">
    <property type="entry name" value="MerR-type_HTH_dom"/>
</dbReference>
<keyword evidence="1" id="KW-0001">2Fe-2S</keyword>
<dbReference type="InterPro" id="IPR010211">
    <property type="entry name" value="Redox-sen_tscrpt-act_SoxR"/>
</dbReference>
<comment type="caution">
    <text evidence="6">The sequence shown here is derived from an EMBL/GenBank/DDBJ whole genome shotgun (WGS) entry which is preliminary data.</text>
</comment>
<dbReference type="InterPro" id="IPR009061">
    <property type="entry name" value="DNA-bd_dom_put_sf"/>
</dbReference>
<keyword evidence="2" id="KW-0408">Iron</keyword>
<keyword evidence="4" id="KW-0238">DNA-binding</keyword>
<dbReference type="PRINTS" id="PR00040">
    <property type="entry name" value="HTHMERR"/>
</dbReference>
<organism evidence="6 7">
    <name type="scientific">Iodobacter violaceini</name>
    <dbReference type="NCBI Taxonomy" id="3044271"/>
    <lineage>
        <taxon>Bacteria</taxon>
        <taxon>Pseudomonadati</taxon>
        <taxon>Pseudomonadota</taxon>
        <taxon>Betaproteobacteria</taxon>
        <taxon>Neisseriales</taxon>
        <taxon>Chitinibacteraceae</taxon>
        <taxon>Iodobacter</taxon>
    </lineage>
</organism>
<feature type="domain" description="HTH merR-type" evidence="5">
    <location>
        <begin position="12"/>
        <end position="80"/>
    </location>
</feature>
<evidence type="ECO:0000256" key="2">
    <source>
        <dbReference type="ARBA" id="ARBA00023004"/>
    </source>
</evidence>
<dbReference type="Pfam" id="PF13411">
    <property type="entry name" value="MerR_1"/>
    <property type="match status" value="1"/>
</dbReference>
<dbReference type="PROSITE" id="PS00552">
    <property type="entry name" value="HTH_MERR_1"/>
    <property type="match status" value="1"/>
</dbReference>
<keyword evidence="1" id="KW-0479">Metal-binding</keyword>
<dbReference type="PANTHER" id="PTHR30204:SF0">
    <property type="entry name" value="REDOX-SENSITIVE TRANSCRIPTIONAL ACTIVATOR SOXR"/>
    <property type="match status" value="1"/>
</dbReference>
<accession>A0ABX0KKQ1</accession>
<sequence length="155" mass="17190">MKKNCLDDLPRQLTVGEVAERSGVAISTIHFYEAKGLIKSTRSKGNQRRYSRDILRRIAFIKVAQKVGISLSSIKLALMDLPGERTPSGGDWGELSARWRNELDEKIAMLTSLRNQLSDCIGCGCLSLSICKLRNPMDELSLNGSGAQRLLDKQP</sequence>
<protein>
    <submittedName>
        <fullName evidence="6">Redox-sensitive transcriptional activator SoxR</fullName>
    </submittedName>
</protein>
<evidence type="ECO:0000313" key="7">
    <source>
        <dbReference type="Proteomes" id="UP000712570"/>
    </source>
</evidence>
<evidence type="ECO:0000259" key="5">
    <source>
        <dbReference type="PROSITE" id="PS50937"/>
    </source>
</evidence>
<evidence type="ECO:0000313" key="6">
    <source>
        <dbReference type="EMBL" id="NHQ84653.1"/>
    </source>
</evidence>
<dbReference type="RefSeq" id="WP_166820854.1">
    <property type="nucleotide sequence ID" value="NZ_JAAOLX010000001.1"/>
</dbReference>
<dbReference type="Gene3D" id="1.10.1660.10">
    <property type="match status" value="1"/>
</dbReference>
<dbReference type="CDD" id="cd01110">
    <property type="entry name" value="HTH_SoxR"/>
    <property type="match status" value="1"/>
</dbReference>
<dbReference type="Proteomes" id="UP000712570">
    <property type="component" value="Unassembled WGS sequence"/>
</dbReference>
<evidence type="ECO:0000256" key="1">
    <source>
        <dbReference type="ARBA" id="ARBA00022714"/>
    </source>
</evidence>
<dbReference type="NCBIfam" id="TIGR01950">
    <property type="entry name" value="SoxR"/>
    <property type="match status" value="1"/>
</dbReference>